<name>A0AAE1NV09_9EUCA</name>
<dbReference type="AlphaFoldDB" id="A0AAE1NV09"/>
<protein>
    <submittedName>
        <fullName evidence="2">Uncharacterized protein</fullName>
    </submittedName>
</protein>
<keyword evidence="1" id="KW-0472">Membrane</keyword>
<gene>
    <name evidence="2" type="ORF">Pmani_031619</name>
</gene>
<sequence>MNLKLQDRMLAGMKLREIEQQEVQGRTHKLYGGGSGVDVTQAPTGPPGGTNLALLFLIVIFLGQLLLGL</sequence>
<proteinExistence type="predicted"/>
<keyword evidence="1" id="KW-0812">Transmembrane</keyword>
<evidence type="ECO:0000313" key="3">
    <source>
        <dbReference type="Proteomes" id="UP001292094"/>
    </source>
</evidence>
<dbReference type="EMBL" id="JAWZYT010003985">
    <property type="protein sequence ID" value="KAK4295842.1"/>
    <property type="molecule type" value="Genomic_DNA"/>
</dbReference>
<reference evidence="2" key="1">
    <citation type="submission" date="2023-11" db="EMBL/GenBank/DDBJ databases">
        <title>Genome assemblies of two species of porcelain crab, Petrolisthes cinctipes and Petrolisthes manimaculis (Anomura: Porcellanidae).</title>
        <authorList>
            <person name="Angst P."/>
        </authorList>
    </citation>
    <scope>NUCLEOTIDE SEQUENCE</scope>
    <source>
        <strain evidence="2">PB745_02</strain>
        <tissue evidence="2">Gill</tissue>
    </source>
</reference>
<comment type="caution">
    <text evidence="2">The sequence shown here is derived from an EMBL/GenBank/DDBJ whole genome shotgun (WGS) entry which is preliminary data.</text>
</comment>
<dbReference type="Proteomes" id="UP001292094">
    <property type="component" value="Unassembled WGS sequence"/>
</dbReference>
<feature type="transmembrane region" description="Helical" evidence="1">
    <location>
        <begin position="48"/>
        <end position="67"/>
    </location>
</feature>
<organism evidence="2 3">
    <name type="scientific">Petrolisthes manimaculis</name>
    <dbReference type="NCBI Taxonomy" id="1843537"/>
    <lineage>
        <taxon>Eukaryota</taxon>
        <taxon>Metazoa</taxon>
        <taxon>Ecdysozoa</taxon>
        <taxon>Arthropoda</taxon>
        <taxon>Crustacea</taxon>
        <taxon>Multicrustacea</taxon>
        <taxon>Malacostraca</taxon>
        <taxon>Eumalacostraca</taxon>
        <taxon>Eucarida</taxon>
        <taxon>Decapoda</taxon>
        <taxon>Pleocyemata</taxon>
        <taxon>Anomura</taxon>
        <taxon>Galatheoidea</taxon>
        <taxon>Porcellanidae</taxon>
        <taxon>Petrolisthes</taxon>
    </lineage>
</organism>
<keyword evidence="3" id="KW-1185">Reference proteome</keyword>
<keyword evidence="1" id="KW-1133">Transmembrane helix</keyword>
<accession>A0AAE1NV09</accession>
<evidence type="ECO:0000256" key="1">
    <source>
        <dbReference type="SAM" id="Phobius"/>
    </source>
</evidence>
<evidence type="ECO:0000313" key="2">
    <source>
        <dbReference type="EMBL" id="KAK4295842.1"/>
    </source>
</evidence>